<evidence type="ECO:0000313" key="1">
    <source>
        <dbReference type="Proteomes" id="UP000694846"/>
    </source>
</evidence>
<reference evidence="2" key="1">
    <citation type="submission" date="2025-08" db="UniProtKB">
        <authorList>
            <consortium name="RefSeq"/>
        </authorList>
    </citation>
    <scope>IDENTIFICATION</scope>
    <source>
        <tissue evidence="2">Whole body</tissue>
    </source>
</reference>
<dbReference type="OrthoDB" id="6589089at2759"/>
<gene>
    <name evidence="2" type="primary">LOC112692057</name>
</gene>
<dbReference type="GeneID" id="112692057"/>
<keyword evidence="1" id="KW-1185">Reference proteome</keyword>
<proteinExistence type="predicted"/>
<evidence type="ECO:0000313" key="2">
    <source>
        <dbReference type="RefSeq" id="XP_025422362.1"/>
    </source>
</evidence>
<accession>A0A8B8GIM7</accession>
<protein>
    <submittedName>
        <fullName evidence="2">Uncharacterized protein LOC112692057 isoform X1</fullName>
    </submittedName>
</protein>
<sequence length="201" mass="23529">MPNSEVNTPNENNSAHCKTIFKQTFKFVKNIPEQRISPEGFLIRDCGCVMRFLPNLDNKLNKIKLQPTPVIKNQHIKNSSHIQNRKPLNQAKIMTKEMNNQKNIEKSMNLEDIECKKAYTQHTSLYQSTFWMEPRVVPIKYTTEVNFSSESSTKKFTETIDLQMKLVPCPYTHQIGITKRFKTSIEKRIQSEYTIPLNNYI</sequence>
<dbReference type="AlphaFoldDB" id="A0A8B8GIM7"/>
<name>A0A8B8GIM7_9HEMI</name>
<dbReference type="RefSeq" id="XP_025422362.1">
    <property type="nucleotide sequence ID" value="XM_025566577.1"/>
</dbReference>
<dbReference type="Proteomes" id="UP000694846">
    <property type="component" value="Unplaced"/>
</dbReference>
<organism evidence="1 2">
    <name type="scientific">Sipha flava</name>
    <name type="common">yellow sugarcane aphid</name>
    <dbReference type="NCBI Taxonomy" id="143950"/>
    <lineage>
        <taxon>Eukaryota</taxon>
        <taxon>Metazoa</taxon>
        <taxon>Ecdysozoa</taxon>
        <taxon>Arthropoda</taxon>
        <taxon>Hexapoda</taxon>
        <taxon>Insecta</taxon>
        <taxon>Pterygota</taxon>
        <taxon>Neoptera</taxon>
        <taxon>Paraneoptera</taxon>
        <taxon>Hemiptera</taxon>
        <taxon>Sternorrhyncha</taxon>
        <taxon>Aphidomorpha</taxon>
        <taxon>Aphidoidea</taxon>
        <taxon>Aphididae</taxon>
        <taxon>Sipha</taxon>
    </lineage>
</organism>